<evidence type="ECO:0000256" key="1">
    <source>
        <dbReference type="ARBA" id="ARBA00004613"/>
    </source>
</evidence>
<protein>
    <submittedName>
        <fullName evidence="4">Animal heme peroxidase</fullName>
    </submittedName>
</protein>
<comment type="subcellular location">
    <subcellularLocation>
        <location evidence="1">Secreted</location>
    </subcellularLocation>
</comment>
<dbReference type="InterPro" id="IPR010255">
    <property type="entry name" value="Haem_peroxidase_sf"/>
</dbReference>
<dbReference type="GO" id="GO:0004601">
    <property type="term" value="F:peroxidase activity"/>
    <property type="evidence" value="ECO:0007669"/>
    <property type="project" value="UniProtKB-KW"/>
</dbReference>
<keyword evidence="4" id="KW-0575">Peroxidase</keyword>
<organism evidence="4 5">
    <name type="scientific">Pelagimonas phthalicica</name>
    <dbReference type="NCBI Taxonomy" id="1037362"/>
    <lineage>
        <taxon>Bacteria</taxon>
        <taxon>Pseudomonadati</taxon>
        <taxon>Pseudomonadota</taxon>
        <taxon>Alphaproteobacteria</taxon>
        <taxon>Rhodobacterales</taxon>
        <taxon>Roseobacteraceae</taxon>
        <taxon>Pelagimonas</taxon>
    </lineage>
</organism>
<dbReference type="AlphaFoldDB" id="A0A238JBK4"/>
<evidence type="ECO:0000313" key="5">
    <source>
        <dbReference type="Proteomes" id="UP000225972"/>
    </source>
</evidence>
<evidence type="ECO:0000256" key="3">
    <source>
        <dbReference type="ARBA" id="ARBA00023180"/>
    </source>
</evidence>
<dbReference type="Proteomes" id="UP000225972">
    <property type="component" value="Unassembled WGS sequence"/>
</dbReference>
<dbReference type="Pfam" id="PF03098">
    <property type="entry name" value="An_peroxidase"/>
    <property type="match status" value="1"/>
</dbReference>
<reference evidence="5" key="1">
    <citation type="submission" date="2017-05" db="EMBL/GenBank/DDBJ databases">
        <authorList>
            <person name="Rodrigo-Torres L."/>
            <person name="Arahal R. D."/>
            <person name="Lucena T."/>
        </authorList>
    </citation>
    <scope>NUCLEOTIDE SEQUENCE [LARGE SCALE GENOMIC DNA]</scope>
    <source>
        <strain evidence="5">CECT 8649</strain>
    </source>
</reference>
<dbReference type="InterPro" id="IPR019791">
    <property type="entry name" value="Haem_peroxidase_animal"/>
</dbReference>
<keyword evidence="3" id="KW-0325">Glycoprotein</keyword>
<evidence type="ECO:0000313" key="4">
    <source>
        <dbReference type="EMBL" id="SMX27236.1"/>
    </source>
</evidence>
<sequence length="580" mass="64663">MLVSFRHGQHIPITDGQEETDCSSFDYFFKTAAEAEFGEGTLLALDAVHQDMVESDDPSDKNHSSLPPIFTYFGQFVDHDITGLSQRDDAAPLPEIDGPFEPQSRNHVLAKLINTRTGRFDLDSLYGSERDTGNASLNKLNGLLRFPKDRAMMWIGTYGNLDRRVRFPENDPGGDLLRLDHLLKTGAFTEGDIEALPAAHRALFMHPDGSLNRSRAIIADARNDENLFIAQLHLAFLRFHNRVVQEWPHARKAGDENEVFEWARHQVRLYYQWLVLNIWLPAICDPKVVREILSDGPKLYDALLNQCHWNQGDPLPMPLEFATACFRFGHSMVRGTYDWNENFGRGPSPLIPSGAAFEFMFLFTGSVPKSAGDPANGIPPREPMGGNGPKLPGNWGADWDRLVHPLSQFADRSTRRIDTVLADPLTRMENEKPNPIARNLLARNVRRGFLHNLPTAQSAINGLEALGMSFRKLTKAEICSGRTSGEIKSGGFDDETPLWFYTLKEAELLGSGQHLGPLGSHIVAGTIIGLILRGPNPVWETPGSHEGRWHPVDGPRVSGQLVDSFPALLRAALLMENPDH</sequence>
<dbReference type="InterPro" id="IPR037120">
    <property type="entry name" value="Haem_peroxidase_sf_animal"/>
</dbReference>
<name>A0A238JBK4_9RHOB</name>
<dbReference type="PROSITE" id="PS50292">
    <property type="entry name" value="PEROXIDASE_3"/>
    <property type="match status" value="1"/>
</dbReference>
<keyword evidence="5" id="KW-1185">Reference proteome</keyword>
<dbReference type="RefSeq" id="WP_166652656.1">
    <property type="nucleotide sequence ID" value="NZ_FXXP01000001.1"/>
</dbReference>
<proteinExistence type="predicted"/>
<dbReference type="PANTHER" id="PTHR11475">
    <property type="entry name" value="OXIDASE/PEROXIDASE"/>
    <property type="match status" value="1"/>
</dbReference>
<dbReference type="EMBL" id="FXXP01000001">
    <property type="protein sequence ID" value="SMX27236.1"/>
    <property type="molecule type" value="Genomic_DNA"/>
</dbReference>
<dbReference type="Gene3D" id="1.10.640.10">
    <property type="entry name" value="Haem peroxidase domain superfamily, animal type"/>
    <property type="match status" value="1"/>
</dbReference>
<keyword evidence="4" id="KW-0560">Oxidoreductase</keyword>
<gene>
    <name evidence="4" type="ORF">TRP8649_01338</name>
</gene>
<accession>A0A238JBK4</accession>
<dbReference type="SUPFAM" id="SSF48113">
    <property type="entry name" value="Heme-dependent peroxidases"/>
    <property type="match status" value="1"/>
</dbReference>
<evidence type="ECO:0000256" key="2">
    <source>
        <dbReference type="ARBA" id="ARBA00022525"/>
    </source>
</evidence>
<dbReference type="PANTHER" id="PTHR11475:SF4">
    <property type="entry name" value="CHORION PEROXIDASE"/>
    <property type="match status" value="1"/>
</dbReference>
<dbReference type="GO" id="GO:0005576">
    <property type="term" value="C:extracellular region"/>
    <property type="evidence" value="ECO:0007669"/>
    <property type="project" value="UniProtKB-SubCell"/>
</dbReference>
<dbReference type="GO" id="GO:0006979">
    <property type="term" value="P:response to oxidative stress"/>
    <property type="evidence" value="ECO:0007669"/>
    <property type="project" value="InterPro"/>
</dbReference>
<dbReference type="GO" id="GO:0020037">
    <property type="term" value="F:heme binding"/>
    <property type="evidence" value="ECO:0007669"/>
    <property type="project" value="InterPro"/>
</dbReference>
<keyword evidence="2" id="KW-0964">Secreted</keyword>